<dbReference type="KEGG" id="sacd:HS1genome_2019"/>
<keyword evidence="3" id="KW-1185">Reference proteome</keyword>
<reference evidence="2" key="4">
    <citation type="submission" date="2020-09" db="EMBL/GenBank/DDBJ databases">
        <authorList>
            <person name="Sun Q."/>
            <person name="Ohkuma M."/>
        </authorList>
    </citation>
    <scope>NUCLEOTIDE SEQUENCE</scope>
    <source>
        <strain evidence="2">JCM 31740</strain>
    </source>
</reference>
<evidence type="ECO:0000313" key="2">
    <source>
        <dbReference type="EMBL" id="GGU02189.1"/>
    </source>
</evidence>
<name>A0A348B628_9CREN</name>
<gene>
    <name evidence="2" type="ORF">GCM10007116_19160</name>
    <name evidence="1" type="ORF">HS1genome_2019</name>
</gene>
<evidence type="ECO:0000313" key="3">
    <source>
        <dbReference type="Proteomes" id="UP000276741"/>
    </source>
</evidence>
<dbReference type="EMBL" id="BMQS01000021">
    <property type="protein sequence ID" value="GGU02189.1"/>
    <property type="molecule type" value="Genomic_DNA"/>
</dbReference>
<sequence length="100" mass="10876">MDLGLETGSAVVMGRIGKGDLKPTKTKLRSHYPPSEFWPLSKWLWNSETLSVHGGTRTEAGKAQDGLTSMAATGHTLTRAVQSAHTDSLNRTAFLWRGIP</sequence>
<evidence type="ECO:0000313" key="1">
    <source>
        <dbReference type="EMBL" id="BBD73630.1"/>
    </source>
</evidence>
<reference evidence="2" key="1">
    <citation type="journal article" date="2014" name="Int. J. Syst. Evol. Microbiol.">
        <title>Complete genome sequence of Corynebacterium casei LMG S-19264T (=DSM 44701T), isolated from a smear-ripened cheese.</title>
        <authorList>
            <consortium name="US DOE Joint Genome Institute (JGI-PGF)"/>
            <person name="Walter F."/>
            <person name="Albersmeier A."/>
            <person name="Kalinowski J."/>
            <person name="Ruckert C."/>
        </authorList>
    </citation>
    <scope>NUCLEOTIDE SEQUENCE</scope>
    <source>
        <strain evidence="2">JCM 31740</strain>
    </source>
</reference>
<protein>
    <submittedName>
        <fullName evidence="1">Uncharacterized protein</fullName>
    </submittedName>
</protein>
<dbReference type="Proteomes" id="UP000616143">
    <property type="component" value="Unassembled WGS sequence"/>
</dbReference>
<dbReference type="AlphaFoldDB" id="A0A348B628"/>
<organism evidence="1 3">
    <name type="scientific">Sulfodiicoccus acidiphilus</name>
    <dbReference type="NCBI Taxonomy" id="1670455"/>
    <lineage>
        <taxon>Archaea</taxon>
        <taxon>Thermoproteota</taxon>
        <taxon>Thermoprotei</taxon>
        <taxon>Sulfolobales</taxon>
        <taxon>Sulfolobaceae</taxon>
        <taxon>Sulfodiicoccus</taxon>
    </lineage>
</organism>
<dbReference type="Proteomes" id="UP000276741">
    <property type="component" value="Chromosome"/>
</dbReference>
<accession>A0A348B628</accession>
<reference evidence="3" key="2">
    <citation type="submission" date="2018-04" db="EMBL/GenBank/DDBJ databases">
        <title>Complete genome sequence of Sulfodiicoccus acidiphilus strain HS-1.</title>
        <authorList>
            <person name="Sakai H.D."/>
            <person name="Kurosawa N."/>
        </authorList>
    </citation>
    <scope>NUCLEOTIDE SEQUENCE [LARGE SCALE GENOMIC DNA]</scope>
    <source>
        <strain evidence="3">HS-1</strain>
    </source>
</reference>
<reference evidence="1" key="3">
    <citation type="journal article" date="2019" name="BMC Res. Notes">
        <title>Complete genome sequence of the Sulfodiicoccus acidiphilus strain HS-1T, the first crenarchaeon that lacks polB3, isolated from an acidic hot spring in Ohwaku-dani, Hakone, Japan.</title>
        <authorList>
            <person name="Sakai H.D."/>
            <person name="Kurosawa N."/>
        </authorList>
    </citation>
    <scope>NUCLEOTIDE SEQUENCE</scope>
    <source>
        <strain evidence="1">HS-1</strain>
    </source>
</reference>
<dbReference type="EMBL" id="AP018553">
    <property type="protein sequence ID" value="BBD73630.1"/>
    <property type="molecule type" value="Genomic_DNA"/>
</dbReference>
<proteinExistence type="predicted"/>